<protein>
    <submittedName>
        <fullName evidence="1">Uncharacterized protein</fullName>
    </submittedName>
</protein>
<dbReference type="EMBL" id="CM044708">
    <property type="protein sequence ID" value="KAI5648231.1"/>
    <property type="molecule type" value="Genomic_DNA"/>
</dbReference>
<reference evidence="2" key="1">
    <citation type="journal article" date="2023" name="Nat. Plants">
        <title>Single-cell RNA sequencing provides a high-resolution roadmap for understanding the multicellular compartmentation of specialized metabolism.</title>
        <authorList>
            <person name="Sun S."/>
            <person name="Shen X."/>
            <person name="Li Y."/>
            <person name="Li Y."/>
            <person name="Wang S."/>
            <person name="Li R."/>
            <person name="Zhang H."/>
            <person name="Shen G."/>
            <person name="Guo B."/>
            <person name="Wei J."/>
            <person name="Xu J."/>
            <person name="St-Pierre B."/>
            <person name="Chen S."/>
            <person name="Sun C."/>
        </authorList>
    </citation>
    <scope>NUCLEOTIDE SEQUENCE [LARGE SCALE GENOMIC DNA]</scope>
</reference>
<gene>
    <name evidence="1" type="ORF">M9H77_34236</name>
</gene>
<organism evidence="1 2">
    <name type="scientific">Catharanthus roseus</name>
    <name type="common">Madagascar periwinkle</name>
    <name type="synonym">Vinca rosea</name>
    <dbReference type="NCBI Taxonomy" id="4058"/>
    <lineage>
        <taxon>Eukaryota</taxon>
        <taxon>Viridiplantae</taxon>
        <taxon>Streptophyta</taxon>
        <taxon>Embryophyta</taxon>
        <taxon>Tracheophyta</taxon>
        <taxon>Spermatophyta</taxon>
        <taxon>Magnoliopsida</taxon>
        <taxon>eudicotyledons</taxon>
        <taxon>Gunneridae</taxon>
        <taxon>Pentapetalae</taxon>
        <taxon>asterids</taxon>
        <taxon>lamiids</taxon>
        <taxon>Gentianales</taxon>
        <taxon>Apocynaceae</taxon>
        <taxon>Rauvolfioideae</taxon>
        <taxon>Vinceae</taxon>
        <taxon>Catharanthinae</taxon>
        <taxon>Catharanthus</taxon>
    </lineage>
</organism>
<accession>A0ACB9ZKI9</accession>
<keyword evidence="2" id="KW-1185">Reference proteome</keyword>
<proteinExistence type="predicted"/>
<sequence length="112" mass="12971">MQCHSRARRTRSGSHNVVIGIKFRHLVVNTSQTPYERSITKQLLFQNWSKQATDSWDTYQVCLRTNLSFKPLLALHKVAILPQSMMRCPRRPVGPCPPRYYSPFQVDPLSSI</sequence>
<comment type="caution">
    <text evidence="1">The sequence shown here is derived from an EMBL/GenBank/DDBJ whole genome shotgun (WGS) entry which is preliminary data.</text>
</comment>
<dbReference type="Proteomes" id="UP001060085">
    <property type="component" value="Linkage Group LG08"/>
</dbReference>
<evidence type="ECO:0000313" key="1">
    <source>
        <dbReference type="EMBL" id="KAI5648231.1"/>
    </source>
</evidence>
<evidence type="ECO:0000313" key="2">
    <source>
        <dbReference type="Proteomes" id="UP001060085"/>
    </source>
</evidence>
<name>A0ACB9ZKI9_CATRO</name>